<sequence>MTATTAATGSRPLVSFRSVPIGVVGGLAGGIVFGLMMQLMGMLGMVGMLVGSESLAVAWVVHLLISAAIGAGFGLVLAPRVNGLATGLGLGAAYGLLWWALGPLLLMPAAMGMPVLTVDATAGQSLLGHLVFGLVLGVVVALARRRAGSPAHA</sequence>
<evidence type="ECO:0000256" key="1">
    <source>
        <dbReference type="SAM" id="Phobius"/>
    </source>
</evidence>
<feature type="transmembrane region" description="Helical" evidence="1">
    <location>
        <begin position="126"/>
        <end position="143"/>
    </location>
</feature>
<feature type="transmembrane region" description="Helical" evidence="1">
    <location>
        <begin position="21"/>
        <end position="50"/>
    </location>
</feature>
<protein>
    <recommendedName>
        <fullName evidence="4">Histidine kinase</fullName>
    </recommendedName>
</protein>
<reference evidence="3" key="1">
    <citation type="journal article" date="2019" name="Int. J. Syst. Evol. Microbiol.">
        <title>The Global Catalogue of Microorganisms (GCM) 10K type strain sequencing project: providing services to taxonomists for standard genome sequencing and annotation.</title>
        <authorList>
            <consortium name="The Broad Institute Genomics Platform"/>
            <consortium name="The Broad Institute Genome Sequencing Center for Infectious Disease"/>
            <person name="Wu L."/>
            <person name="Ma J."/>
        </authorList>
    </citation>
    <scope>NUCLEOTIDE SEQUENCE [LARGE SCALE GENOMIC DNA]</scope>
    <source>
        <strain evidence="3">CCUG 43114</strain>
    </source>
</reference>
<dbReference type="EMBL" id="JBHSLD010000014">
    <property type="protein sequence ID" value="MFC5382066.1"/>
    <property type="molecule type" value="Genomic_DNA"/>
</dbReference>
<comment type="caution">
    <text evidence="2">The sequence shown here is derived from an EMBL/GenBank/DDBJ whole genome shotgun (WGS) entry which is preliminary data.</text>
</comment>
<dbReference type="RefSeq" id="WP_340269842.1">
    <property type="nucleotide sequence ID" value="NZ_JBBEOG010000005.1"/>
</dbReference>
<feature type="transmembrane region" description="Helical" evidence="1">
    <location>
        <begin position="56"/>
        <end position="77"/>
    </location>
</feature>
<keyword evidence="1" id="KW-0812">Transmembrane</keyword>
<evidence type="ECO:0000313" key="2">
    <source>
        <dbReference type="EMBL" id="MFC5382066.1"/>
    </source>
</evidence>
<evidence type="ECO:0008006" key="4">
    <source>
        <dbReference type="Google" id="ProtNLM"/>
    </source>
</evidence>
<proteinExistence type="predicted"/>
<feature type="transmembrane region" description="Helical" evidence="1">
    <location>
        <begin position="84"/>
        <end position="106"/>
    </location>
</feature>
<name>A0ABW0GT24_9MICO</name>
<accession>A0ABW0GT24</accession>
<keyword evidence="1" id="KW-0472">Membrane</keyword>
<keyword evidence="3" id="KW-1185">Reference proteome</keyword>
<keyword evidence="1" id="KW-1133">Transmembrane helix</keyword>
<gene>
    <name evidence="2" type="ORF">ACFPJ6_14940</name>
</gene>
<evidence type="ECO:0000313" key="3">
    <source>
        <dbReference type="Proteomes" id="UP001596122"/>
    </source>
</evidence>
<dbReference type="Proteomes" id="UP001596122">
    <property type="component" value="Unassembled WGS sequence"/>
</dbReference>
<organism evidence="2 3">
    <name type="scientific">Aquipuribacter nitratireducens</name>
    <dbReference type="NCBI Taxonomy" id="650104"/>
    <lineage>
        <taxon>Bacteria</taxon>
        <taxon>Bacillati</taxon>
        <taxon>Actinomycetota</taxon>
        <taxon>Actinomycetes</taxon>
        <taxon>Micrococcales</taxon>
        <taxon>Intrasporangiaceae</taxon>
        <taxon>Aquipuribacter</taxon>
    </lineage>
</organism>